<dbReference type="Proteomes" id="UP000799291">
    <property type="component" value="Unassembled WGS sequence"/>
</dbReference>
<gene>
    <name evidence="2" type="ORF">K458DRAFT_179870</name>
</gene>
<dbReference type="PANTHER" id="PTHR33112">
    <property type="entry name" value="DOMAIN PROTEIN, PUTATIVE-RELATED"/>
    <property type="match status" value="1"/>
</dbReference>
<dbReference type="Pfam" id="PF06985">
    <property type="entry name" value="HET"/>
    <property type="match status" value="1"/>
</dbReference>
<protein>
    <submittedName>
        <fullName evidence="2">HET-domain-containing protein</fullName>
    </submittedName>
</protein>
<dbReference type="EMBL" id="MU005630">
    <property type="protein sequence ID" value="KAF2676793.1"/>
    <property type="molecule type" value="Genomic_DNA"/>
</dbReference>
<evidence type="ECO:0000259" key="1">
    <source>
        <dbReference type="Pfam" id="PF06985"/>
    </source>
</evidence>
<evidence type="ECO:0000313" key="3">
    <source>
        <dbReference type="Proteomes" id="UP000799291"/>
    </source>
</evidence>
<reference evidence="2" key="1">
    <citation type="journal article" date="2020" name="Stud. Mycol.">
        <title>101 Dothideomycetes genomes: a test case for predicting lifestyles and emergence of pathogens.</title>
        <authorList>
            <person name="Haridas S."/>
            <person name="Albert R."/>
            <person name="Binder M."/>
            <person name="Bloem J."/>
            <person name="Labutti K."/>
            <person name="Salamov A."/>
            <person name="Andreopoulos B."/>
            <person name="Baker S."/>
            <person name="Barry K."/>
            <person name="Bills G."/>
            <person name="Bluhm B."/>
            <person name="Cannon C."/>
            <person name="Castanera R."/>
            <person name="Culley D."/>
            <person name="Daum C."/>
            <person name="Ezra D."/>
            <person name="Gonzalez J."/>
            <person name="Henrissat B."/>
            <person name="Kuo A."/>
            <person name="Liang C."/>
            <person name="Lipzen A."/>
            <person name="Lutzoni F."/>
            <person name="Magnuson J."/>
            <person name="Mondo S."/>
            <person name="Nolan M."/>
            <person name="Ohm R."/>
            <person name="Pangilinan J."/>
            <person name="Park H.-J."/>
            <person name="Ramirez L."/>
            <person name="Alfaro M."/>
            <person name="Sun H."/>
            <person name="Tritt A."/>
            <person name="Yoshinaga Y."/>
            <person name="Zwiers L.-H."/>
            <person name="Turgeon B."/>
            <person name="Goodwin S."/>
            <person name="Spatafora J."/>
            <person name="Crous P."/>
            <person name="Grigoriev I."/>
        </authorList>
    </citation>
    <scope>NUCLEOTIDE SEQUENCE</scope>
    <source>
        <strain evidence="2">CBS 122367</strain>
    </source>
</reference>
<feature type="domain" description="Heterokaryon incompatibility" evidence="1">
    <location>
        <begin position="105"/>
        <end position="180"/>
    </location>
</feature>
<accession>A0A6G1IFN9</accession>
<organism evidence="2 3">
    <name type="scientific">Lentithecium fluviatile CBS 122367</name>
    <dbReference type="NCBI Taxonomy" id="1168545"/>
    <lineage>
        <taxon>Eukaryota</taxon>
        <taxon>Fungi</taxon>
        <taxon>Dikarya</taxon>
        <taxon>Ascomycota</taxon>
        <taxon>Pezizomycotina</taxon>
        <taxon>Dothideomycetes</taxon>
        <taxon>Pleosporomycetidae</taxon>
        <taxon>Pleosporales</taxon>
        <taxon>Massarineae</taxon>
        <taxon>Lentitheciaceae</taxon>
        <taxon>Lentithecium</taxon>
    </lineage>
</organism>
<proteinExistence type="predicted"/>
<dbReference type="AlphaFoldDB" id="A0A6G1IFN9"/>
<name>A0A6G1IFN9_9PLEO</name>
<dbReference type="InterPro" id="IPR010730">
    <property type="entry name" value="HET"/>
</dbReference>
<evidence type="ECO:0000313" key="2">
    <source>
        <dbReference type="EMBL" id="KAF2676793.1"/>
    </source>
</evidence>
<dbReference type="OrthoDB" id="5428863at2759"/>
<dbReference type="PANTHER" id="PTHR33112:SF1">
    <property type="entry name" value="HETEROKARYON INCOMPATIBILITY DOMAIN-CONTAINING PROTEIN"/>
    <property type="match status" value="1"/>
</dbReference>
<keyword evidence="3" id="KW-1185">Reference proteome</keyword>
<sequence length="187" mass="21120">MRIHYWHEPHHFQVEFFPGVEGVGRLLLLPSDGSAPSTSAVSISASSSKPQTTANLTFVKKCLRLCRESHSWTCQPQSDLSLIQPLRVIDCKTRELCLVTSESPYAALSYVWGADAYSEQPLEGKLPSSLPRTIQDAIDVALLLDISFLWIDRYCINQRDSDEKHRFINNMDKIYAGAVLHHNCFGR</sequence>